<dbReference type="Gene3D" id="1.20.1280.50">
    <property type="match status" value="1"/>
</dbReference>
<dbReference type="SMART" id="SM00256">
    <property type="entry name" value="FBOX"/>
    <property type="match status" value="1"/>
</dbReference>
<dbReference type="InterPro" id="IPR006527">
    <property type="entry name" value="F-box-assoc_dom_typ1"/>
</dbReference>
<dbReference type="NCBIfam" id="TIGR01640">
    <property type="entry name" value="F_box_assoc_1"/>
    <property type="match status" value="1"/>
</dbReference>
<accession>A0A5A7PBP8</accession>
<dbReference type="AlphaFoldDB" id="A0A5A7PBP8"/>
<proteinExistence type="predicted"/>
<dbReference type="InterPro" id="IPR036047">
    <property type="entry name" value="F-box-like_dom_sf"/>
</dbReference>
<dbReference type="SUPFAM" id="SSF81383">
    <property type="entry name" value="F-box domain"/>
    <property type="match status" value="1"/>
</dbReference>
<dbReference type="OrthoDB" id="877124at2759"/>
<dbReference type="PANTHER" id="PTHR31672">
    <property type="entry name" value="BNACNNG10540D PROTEIN"/>
    <property type="match status" value="1"/>
</dbReference>
<dbReference type="Proteomes" id="UP000325081">
    <property type="component" value="Unassembled WGS sequence"/>
</dbReference>
<dbReference type="InterPro" id="IPR050796">
    <property type="entry name" value="SCF_F-box_component"/>
</dbReference>
<evidence type="ECO:0000313" key="2">
    <source>
        <dbReference type="EMBL" id="GER30151.1"/>
    </source>
</evidence>
<evidence type="ECO:0000313" key="3">
    <source>
        <dbReference type="Proteomes" id="UP000325081"/>
    </source>
</evidence>
<name>A0A5A7PBP8_STRAF</name>
<dbReference type="Pfam" id="PF07734">
    <property type="entry name" value="FBA_1"/>
    <property type="match status" value="1"/>
</dbReference>
<reference evidence="3" key="1">
    <citation type="journal article" date="2019" name="Curr. Biol.">
        <title>Genome Sequence of Striga asiatica Provides Insight into the Evolution of Plant Parasitism.</title>
        <authorList>
            <person name="Yoshida S."/>
            <person name="Kim S."/>
            <person name="Wafula E.K."/>
            <person name="Tanskanen J."/>
            <person name="Kim Y.M."/>
            <person name="Honaas L."/>
            <person name="Yang Z."/>
            <person name="Spallek T."/>
            <person name="Conn C.E."/>
            <person name="Ichihashi Y."/>
            <person name="Cheong K."/>
            <person name="Cui S."/>
            <person name="Der J.P."/>
            <person name="Gundlach H."/>
            <person name="Jiao Y."/>
            <person name="Hori C."/>
            <person name="Ishida J.K."/>
            <person name="Kasahara H."/>
            <person name="Kiba T."/>
            <person name="Kim M.S."/>
            <person name="Koo N."/>
            <person name="Laohavisit A."/>
            <person name="Lee Y.H."/>
            <person name="Lumba S."/>
            <person name="McCourt P."/>
            <person name="Mortimer J.C."/>
            <person name="Mutuku J.M."/>
            <person name="Nomura T."/>
            <person name="Sasaki-Sekimoto Y."/>
            <person name="Seto Y."/>
            <person name="Wang Y."/>
            <person name="Wakatake T."/>
            <person name="Sakakibara H."/>
            <person name="Demura T."/>
            <person name="Yamaguchi S."/>
            <person name="Yoneyama K."/>
            <person name="Manabe R.I."/>
            <person name="Nelson D.C."/>
            <person name="Schulman A.H."/>
            <person name="Timko M.P."/>
            <person name="dePamphilis C.W."/>
            <person name="Choi D."/>
            <person name="Shirasu K."/>
        </authorList>
    </citation>
    <scope>NUCLEOTIDE SEQUENCE [LARGE SCALE GENOMIC DNA]</scope>
    <source>
        <strain evidence="3">cv. UVA1</strain>
    </source>
</reference>
<dbReference type="Pfam" id="PF00646">
    <property type="entry name" value="F-box"/>
    <property type="match status" value="1"/>
</dbReference>
<gene>
    <name evidence="2" type="ORF">STAS_06077</name>
</gene>
<dbReference type="InterPro" id="IPR001810">
    <property type="entry name" value="F-box_dom"/>
</dbReference>
<dbReference type="InterPro" id="IPR017451">
    <property type="entry name" value="F-box-assoc_interact_dom"/>
</dbReference>
<evidence type="ECO:0000259" key="1">
    <source>
        <dbReference type="PROSITE" id="PS50181"/>
    </source>
</evidence>
<sequence length="357" mass="41195">MANKRNKNSLPPEILYIILKKSPVKSLCRFKAVCRQWREWISSREFVKEHLRHAQDTKNFSFHKFMYLEFRFSKRQVFSKYLDFSNFDRLPLSLPFGVAGLCLEVLASCNGLLLLIKDLRTYVLWNPSTGAFREFLGLHQNISIGSYCRLYGIAYNATTDTYKIISASQIDTSREKTIFTIHDCSSWTTISQTGGFLYYVTRNQQAANVNGIPHWLMSHELDSGCVIICYDILSETFEEVPKPEWVEDVSVLELKAHKGMLCLVHYKRGFADVWVMESYGKQESWTKLYPYVACSSDFGVRLLGMTHGDHVVMEVEQRKLEVYDPRTRVFGMKNSYTYPNCGFGAITYVETLVSPIG</sequence>
<feature type="domain" description="F-box" evidence="1">
    <location>
        <begin position="4"/>
        <end position="50"/>
    </location>
</feature>
<comment type="caution">
    <text evidence="2">The sequence shown here is derived from an EMBL/GenBank/DDBJ whole genome shotgun (WGS) entry which is preliminary data.</text>
</comment>
<dbReference type="CDD" id="cd22157">
    <property type="entry name" value="F-box_AtFBW1-like"/>
    <property type="match status" value="1"/>
</dbReference>
<dbReference type="PANTHER" id="PTHR31672:SF13">
    <property type="entry name" value="F-BOX PROTEIN CPR30-LIKE"/>
    <property type="match status" value="1"/>
</dbReference>
<organism evidence="2 3">
    <name type="scientific">Striga asiatica</name>
    <name type="common">Asiatic witchweed</name>
    <name type="synonym">Buchnera asiatica</name>
    <dbReference type="NCBI Taxonomy" id="4170"/>
    <lineage>
        <taxon>Eukaryota</taxon>
        <taxon>Viridiplantae</taxon>
        <taxon>Streptophyta</taxon>
        <taxon>Embryophyta</taxon>
        <taxon>Tracheophyta</taxon>
        <taxon>Spermatophyta</taxon>
        <taxon>Magnoliopsida</taxon>
        <taxon>eudicotyledons</taxon>
        <taxon>Gunneridae</taxon>
        <taxon>Pentapetalae</taxon>
        <taxon>asterids</taxon>
        <taxon>lamiids</taxon>
        <taxon>Lamiales</taxon>
        <taxon>Orobanchaceae</taxon>
        <taxon>Buchnereae</taxon>
        <taxon>Striga</taxon>
    </lineage>
</organism>
<protein>
    <submittedName>
        <fullName evidence="2">F-box protein</fullName>
    </submittedName>
</protein>
<dbReference type="PROSITE" id="PS50181">
    <property type="entry name" value="FBOX"/>
    <property type="match status" value="1"/>
</dbReference>
<keyword evidence="3" id="KW-1185">Reference proteome</keyword>
<dbReference type="EMBL" id="BKCP01004317">
    <property type="protein sequence ID" value="GER30151.1"/>
    <property type="molecule type" value="Genomic_DNA"/>
</dbReference>